<evidence type="ECO:0000259" key="2">
    <source>
        <dbReference type="SMART" id="SM00954"/>
    </source>
</evidence>
<reference evidence="3" key="2">
    <citation type="submission" date="2023-05" db="EMBL/GenBank/DDBJ databases">
        <authorList>
            <consortium name="Lawrence Berkeley National Laboratory"/>
            <person name="Steindorff A."/>
            <person name="Hensen N."/>
            <person name="Bonometti L."/>
            <person name="Westerberg I."/>
            <person name="Brannstrom I.O."/>
            <person name="Guillou S."/>
            <person name="Cros-Aarteil S."/>
            <person name="Calhoun S."/>
            <person name="Haridas S."/>
            <person name="Kuo A."/>
            <person name="Mondo S."/>
            <person name="Pangilinan J."/>
            <person name="Riley R."/>
            <person name="Labutti K."/>
            <person name="Andreopoulos B."/>
            <person name="Lipzen A."/>
            <person name="Chen C."/>
            <person name="Yanf M."/>
            <person name="Daum C."/>
            <person name="Ng V."/>
            <person name="Clum A."/>
            <person name="Ohm R."/>
            <person name="Martin F."/>
            <person name="Silar P."/>
            <person name="Natvig D."/>
            <person name="Lalanne C."/>
            <person name="Gautier V."/>
            <person name="Ament-Velasquez S.L."/>
            <person name="Kruys A."/>
            <person name="Hutchinson M.I."/>
            <person name="Powell A.J."/>
            <person name="Barry K."/>
            <person name="Miller A.N."/>
            <person name="Grigoriev I.V."/>
            <person name="Debuchy R."/>
            <person name="Gladieux P."/>
            <person name="Thoren M.H."/>
            <person name="Johannesson H."/>
        </authorList>
    </citation>
    <scope>NUCLEOTIDE SEQUENCE</scope>
    <source>
        <strain evidence="3">PSN293</strain>
    </source>
</reference>
<dbReference type="CDD" id="cd05399">
    <property type="entry name" value="NT_Rel-Spo_like"/>
    <property type="match status" value="1"/>
</dbReference>
<protein>
    <recommendedName>
        <fullName evidence="2">RelA/SpoT domain-containing protein</fullName>
    </recommendedName>
</protein>
<comment type="caution">
    <text evidence="3">The sequence shown here is derived from an EMBL/GenBank/DDBJ whole genome shotgun (WGS) entry which is preliminary data.</text>
</comment>
<name>A0AAN7B8U7_9PEZI</name>
<dbReference type="PANTHER" id="PTHR41773">
    <property type="entry name" value="GTP PYROPHOSPHATASE-RELATED"/>
    <property type="match status" value="1"/>
</dbReference>
<feature type="region of interest" description="Disordered" evidence="1">
    <location>
        <begin position="435"/>
        <end position="465"/>
    </location>
</feature>
<dbReference type="InterPro" id="IPR007685">
    <property type="entry name" value="RelA_SpoT"/>
</dbReference>
<feature type="compositionally biased region" description="Polar residues" evidence="1">
    <location>
        <begin position="440"/>
        <end position="457"/>
    </location>
</feature>
<dbReference type="Proteomes" id="UP001301769">
    <property type="component" value="Unassembled WGS sequence"/>
</dbReference>
<dbReference type="EMBL" id="MU858083">
    <property type="protein sequence ID" value="KAK4215123.1"/>
    <property type="molecule type" value="Genomic_DNA"/>
</dbReference>
<proteinExistence type="predicted"/>
<dbReference type="Pfam" id="PF04607">
    <property type="entry name" value="RelA_SpoT"/>
    <property type="match status" value="1"/>
</dbReference>
<evidence type="ECO:0000256" key="1">
    <source>
        <dbReference type="SAM" id="MobiDB-lite"/>
    </source>
</evidence>
<accession>A0AAN7B8U7</accession>
<dbReference type="InterPro" id="IPR043519">
    <property type="entry name" value="NT_sf"/>
</dbReference>
<dbReference type="GO" id="GO:0015969">
    <property type="term" value="P:guanosine tetraphosphate metabolic process"/>
    <property type="evidence" value="ECO:0007669"/>
    <property type="project" value="InterPro"/>
</dbReference>
<evidence type="ECO:0000313" key="4">
    <source>
        <dbReference type="Proteomes" id="UP001301769"/>
    </source>
</evidence>
<dbReference type="SUPFAM" id="SSF81301">
    <property type="entry name" value="Nucleotidyltransferase"/>
    <property type="match status" value="1"/>
</dbReference>
<reference evidence="3" key="1">
    <citation type="journal article" date="2023" name="Mol. Phylogenet. Evol.">
        <title>Genome-scale phylogeny and comparative genomics of the fungal order Sordariales.</title>
        <authorList>
            <person name="Hensen N."/>
            <person name="Bonometti L."/>
            <person name="Westerberg I."/>
            <person name="Brannstrom I.O."/>
            <person name="Guillou S."/>
            <person name="Cros-Aarteil S."/>
            <person name="Calhoun S."/>
            <person name="Haridas S."/>
            <person name="Kuo A."/>
            <person name="Mondo S."/>
            <person name="Pangilinan J."/>
            <person name="Riley R."/>
            <person name="LaButti K."/>
            <person name="Andreopoulos B."/>
            <person name="Lipzen A."/>
            <person name="Chen C."/>
            <person name="Yan M."/>
            <person name="Daum C."/>
            <person name="Ng V."/>
            <person name="Clum A."/>
            <person name="Steindorff A."/>
            <person name="Ohm R.A."/>
            <person name="Martin F."/>
            <person name="Silar P."/>
            <person name="Natvig D.O."/>
            <person name="Lalanne C."/>
            <person name="Gautier V."/>
            <person name="Ament-Velasquez S.L."/>
            <person name="Kruys A."/>
            <person name="Hutchinson M.I."/>
            <person name="Powell A.J."/>
            <person name="Barry K."/>
            <person name="Miller A.N."/>
            <person name="Grigoriev I.V."/>
            <person name="Debuchy R."/>
            <person name="Gladieux P."/>
            <person name="Hiltunen Thoren M."/>
            <person name="Johannesson H."/>
        </authorList>
    </citation>
    <scope>NUCLEOTIDE SEQUENCE</scope>
    <source>
        <strain evidence="3">PSN293</strain>
    </source>
</reference>
<evidence type="ECO:0000313" key="3">
    <source>
        <dbReference type="EMBL" id="KAK4215123.1"/>
    </source>
</evidence>
<dbReference type="PANTHER" id="PTHR41773:SF1">
    <property type="entry name" value="RELA_SPOT DOMAIN-CONTAINING PROTEIN"/>
    <property type="match status" value="1"/>
</dbReference>
<dbReference type="AlphaFoldDB" id="A0AAN7B8U7"/>
<dbReference type="SMART" id="SM00954">
    <property type="entry name" value="RelA_SpoT"/>
    <property type="match status" value="1"/>
</dbReference>
<sequence>MDVIDSFLKKFEHERPEWELLRTHAVKICTAGLESIGVQGIITSRVKTDASLRKKLRARHTTMRQYQNEKSIMDDQMDFVGLRIALYFPNQKREVIDMLKDKFQYDAVRPFDRNWKPDEPGLYEHLFGQYVADHIWVHLRPEDQRAATGTVGKYASYQLEIQLRSVLMDAWAGISQDLEYKALSGALTITEHKLLDAIKGHVEVGELMLEQLHRVHRRRIETENERIRTTRELLETLVDSIPESQMTGLDLSGLDPLLVALQGIKADTPGCLRAILERLEVKTQLRRNLDQWQRDFHPVPGTLPFYLIEKMFPNMGTEKEKFVEAVYRIREGRPRKRWDSRYWQPLLWLSQELLKTFSLPETEISLNTLHNLHAVRRYAHIWCAEFYLNTQTASLPDDTCIINYLSQSRERLAPGVEFVAELCLMGLAPTEPRYMAPRQAGSSSTANKDAATNQSADNEPEEEDDRFQVVASVMQRGYTTQPQAWTDAVHDFCQSLPTAQEEHKQKFLRSAEITLWLMKVGEEHVLAEFLGNWPYKGRPFNVPERDRCWAKLGRVAQKYEDEQMLNLLGSGNMKDLTDPGKCTGSI</sequence>
<organism evidence="3 4">
    <name type="scientific">Rhypophila decipiens</name>
    <dbReference type="NCBI Taxonomy" id="261697"/>
    <lineage>
        <taxon>Eukaryota</taxon>
        <taxon>Fungi</taxon>
        <taxon>Dikarya</taxon>
        <taxon>Ascomycota</taxon>
        <taxon>Pezizomycotina</taxon>
        <taxon>Sordariomycetes</taxon>
        <taxon>Sordariomycetidae</taxon>
        <taxon>Sordariales</taxon>
        <taxon>Naviculisporaceae</taxon>
        <taxon>Rhypophila</taxon>
    </lineage>
</organism>
<keyword evidence="4" id="KW-1185">Reference proteome</keyword>
<feature type="domain" description="RelA/SpoT" evidence="2">
    <location>
        <begin position="44"/>
        <end position="186"/>
    </location>
</feature>
<gene>
    <name evidence="3" type="ORF">QBC37DRAFT_386513</name>
</gene>
<dbReference type="Gene3D" id="3.30.460.10">
    <property type="entry name" value="Beta Polymerase, domain 2"/>
    <property type="match status" value="1"/>
</dbReference>